<dbReference type="InterPro" id="IPR028098">
    <property type="entry name" value="Glyco_trans_4-like_N"/>
</dbReference>
<dbReference type="EMBL" id="PKTG01000082">
    <property type="protein sequence ID" value="PLX17798.1"/>
    <property type="molecule type" value="Genomic_DNA"/>
</dbReference>
<comment type="caution">
    <text evidence="3">The sequence shown here is derived from an EMBL/GenBank/DDBJ whole genome shotgun (WGS) entry which is preliminary data.</text>
</comment>
<feature type="domain" description="Glycosyltransferase subfamily 4-like N-terminal" evidence="2">
    <location>
        <begin position="16"/>
        <end position="174"/>
    </location>
</feature>
<dbReference type="Proteomes" id="UP000234857">
    <property type="component" value="Unassembled WGS sequence"/>
</dbReference>
<dbReference type="GO" id="GO:0016757">
    <property type="term" value="F:glycosyltransferase activity"/>
    <property type="evidence" value="ECO:0007669"/>
    <property type="project" value="InterPro"/>
</dbReference>
<sequence length="365" mass="41687">MKNKRIAIVLPDLGGGGAEKVALAVANGLSKENDVRLILFKREGIFLEYLSKDVELVVLNKDHKNIKQIFSLIRLLRKNLKDRDLFIAGFQLFTEFYSLIATFNMKIKKISVSQIDIRQIISIKGYPMMPFKIIGSILYRFFDICICSSKGVKRSLRKVFNVKKKKLRVIYNPVFDVENNNSGIDIDYERPIFITLARLNYQKRLDIMIKAFAKYLKKNKNGTLLILGEGDLEEELKKLSLDLNVLKNLKFLGFKKNVSVYLNRADVFLLTSDFEGFGNVIVEAMANALPVISTDCPSGPSEILKKGKYGKLTPVGDVDSFSDAMEDLIRDEKELKKYSELSLERAKEFSLEKIIGKYKDVIKRL</sequence>
<dbReference type="Gene3D" id="3.40.50.2000">
    <property type="entry name" value="Glycogen Phosphorylase B"/>
    <property type="match status" value="2"/>
</dbReference>
<evidence type="ECO:0000313" key="3">
    <source>
        <dbReference type="EMBL" id="PLX17798.1"/>
    </source>
</evidence>
<evidence type="ECO:0000313" key="4">
    <source>
        <dbReference type="Proteomes" id="UP000234857"/>
    </source>
</evidence>
<proteinExistence type="predicted"/>
<name>A0A2N5ZGG9_MUIH1</name>
<accession>A0A2N5ZGG9</accession>
<dbReference type="PANTHER" id="PTHR12526">
    <property type="entry name" value="GLYCOSYLTRANSFERASE"/>
    <property type="match status" value="1"/>
</dbReference>
<evidence type="ECO:0008006" key="5">
    <source>
        <dbReference type="Google" id="ProtNLM"/>
    </source>
</evidence>
<organism evidence="3 4">
    <name type="scientific">Muiribacterium halophilum</name>
    <dbReference type="NCBI Taxonomy" id="2053465"/>
    <lineage>
        <taxon>Bacteria</taxon>
        <taxon>Candidatus Muiribacteriota</taxon>
        <taxon>Candidatus Muiribacteriia</taxon>
        <taxon>Candidatus Muiribacteriales</taxon>
        <taxon>Candidatus Muiribacteriaceae</taxon>
        <taxon>Candidatus Muiribacterium</taxon>
    </lineage>
</organism>
<feature type="domain" description="Glycosyl transferase family 1" evidence="1">
    <location>
        <begin position="184"/>
        <end position="340"/>
    </location>
</feature>
<evidence type="ECO:0000259" key="1">
    <source>
        <dbReference type="Pfam" id="PF00534"/>
    </source>
</evidence>
<dbReference type="InterPro" id="IPR001296">
    <property type="entry name" value="Glyco_trans_1"/>
</dbReference>
<reference evidence="3 4" key="1">
    <citation type="submission" date="2017-11" db="EMBL/GenBank/DDBJ databases">
        <title>Genome-resolved metagenomics identifies genetic mobility, metabolic interactions, and unexpected diversity in perchlorate-reducing communities.</title>
        <authorList>
            <person name="Barnum T.P."/>
            <person name="Figueroa I.A."/>
            <person name="Carlstrom C.I."/>
            <person name="Lucas L.N."/>
            <person name="Engelbrektson A.L."/>
            <person name="Coates J.D."/>
        </authorList>
    </citation>
    <scope>NUCLEOTIDE SEQUENCE [LARGE SCALE GENOMIC DNA]</scope>
    <source>
        <strain evidence="3">BM706</strain>
    </source>
</reference>
<dbReference type="Pfam" id="PF13439">
    <property type="entry name" value="Glyco_transf_4"/>
    <property type="match status" value="1"/>
</dbReference>
<gene>
    <name evidence="3" type="ORF">C0601_06260</name>
</gene>
<dbReference type="Pfam" id="PF00534">
    <property type="entry name" value="Glycos_transf_1"/>
    <property type="match status" value="1"/>
</dbReference>
<dbReference type="SUPFAM" id="SSF53756">
    <property type="entry name" value="UDP-Glycosyltransferase/glycogen phosphorylase"/>
    <property type="match status" value="1"/>
</dbReference>
<dbReference type="PANTHER" id="PTHR12526:SF630">
    <property type="entry name" value="GLYCOSYLTRANSFERASE"/>
    <property type="match status" value="1"/>
</dbReference>
<evidence type="ECO:0000259" key="2">
    <source>
        <dbReference type="Pfam" id="PF13439"/>
    </source>
</evidence>
<dbReference type="AlphaFoldDB" id="A0A2N5ZGG9"/>
<protein>
    <recommendedName>
        <fullName evidence="5">Glycosyltransferase</fullName>
    </recommendedName>
</protein>